<dbReference type="InterPro" id="IPR036397">
    <property type="entry name" value="RNaseH_sf"/>
</dbReference>
<name>A0A7R8UNC1_HERIL</name>
<sequence length="209" mass="23238">MVSCESVLPYERKHPIILPYKSPLADLVISKARQQILHGGNTLTLESIRQRFWILNGLKAVKAHIHKCVKCHRQKAEAAKQLMGMLSKDGVTISPPFFHSGVIHLGVATEPTLVALLAAFKPFVARRGSVAHIYGDNATNFIGASKILVKGYQHDKTTDDVIGKLQRVGTESDFNTPASLHFGRLWEAGVKSMKHHLRRVSQYRKISKA</sequence>
<dbReference type="InterPro" id="IPR041588">
    <property type="entry name" value="Integrase_H2C2"/>
</dbReference>
<evidence type="ECO:0000313" key="3">
    <source>
        <dbReference type="Proteomes" id="UP000594454"/>
    </source>
</evidence>
<feature type="domain" description="Integrase zinc-binding" evidence="1">
    <location>
        <begin position="24"/>
        <end position="76"/>
    </location>
</feature>
<dbReference type="PANTHER" id="PTHR47331">
    <property type="entry name" value="PHD-TYPE DOMAIN-CONTAINING PROTEIN"/>
    <property type="match status" value="1"/>
</dbReference>
<dbReference type="InParanoid" id="A0A7R8UNC1"/>
<evidence type="ECO:0000313" key="2">
    <source>
        <dbReference type="EMBL" id="CAD7083679.1"/>
    </source>
</evidence>
<organism evidence="2 3">
    <name type="scientific">Hermetia illucens</name>
    <name type="common">Black soldier fly</name>
    <dbReference type="NCBI Taxonomy" id="343691"/>
    <lineage>
        <taxon>Eukaryota</taxon>
        <taxon>Metazoa</taxon>
        <taxon>Ecdysozoa</taxon>
        <taxon>Arthropoda</taxon>
        <taxon>Hexapoda</taxon>
        <taxon>Insecta</taxon>
        <taxon>Pterygota</taxon>
        <taxon>Neoptera</taxon>
        <taxon>Endopterygota</taxon>
        <taxon>Diptera</taxon>
        <taxon>Brachycera</taxon>
        <taxon>Stratiomyomorpha</taxon>
        <taxon>Stratiomyidae</taxon>
        <taxon>Hermetiinae</taxon>
        <taxon>Hermetia</taxon>
    </lineage>
</organism>
<dbReference type="Gene3D" id="3.30.420.10">
    <property type="entry name" value="Ribonuclease H-like superfamily/Ribonuclease H"/>
    <property type="match status" value="1"/>
</dbReference>
<reference evidence="2 3" key="1">
    <citation type="submission" date="2020-11" db="EMBL/GenBank/DDBJ databases">
        <authorList>
            <person name="Wallbank WR R."/>
            <person name="Pardo Diaz C."/>
            <person name="Kozak K."/>
            <person name="Martin S."/>
            <person name="Jiggins C."/>
            <person name="Moest M."/>
            <person name="Warren A I."/>
            <person name="Generalovic N T."/>
            <person name="Byers J.R.P. K."/>
            <person name="Montejo-Kovacevich G."/>
            <person name="Yen C E."/>
        </authorList>
    </citation>
    <scope>NUCLEOTIDE SEQUENCE [LARGE SCALE GENOMIC DNA]</scope>
</reference>
<dbReference type="EMBL" id="LR899011">
    <property type="protein sequence ID" value="CAD7083679.1"/>
    <property type="molecule type" value="Genomic_DNA"/>
</dbReference>
<dbReference type="AlphaFoldDB" id="A0A7R8UNC1"/>
<dbReference type="Proteomes" id="UP000594454">
    <property type="component" value="Chromosome 3"/>
</dbReference>
<protein>
    <recommendedName>
        <fullName evidence="1">Integrase zinc-binding domain-containing protein</fullName>
    </recommendedName>
</protein>
<dbReference type="OrthoDB" id="8061911at2759"/>
<accession>A0A7R8UNC1</accession>
<keyword evidence="3" id="KW-1185">Reference proteome</keyword>
<proteinExistence type="predicted"/>
<dbReference type="GO" id="GO:0003676">
    <property type="term" value="F:nucleic acid binding"/>
    <property type="evidence" value="ECO:0007669"/>
    <property type="project" value="InterPro"/>
</dbReference>
<evidence type="ECO:0000259" key="1">
    <source>
        <dbReference type="Pfam" id="PF17921"/>
    </source>
</evidence>
<dbReference type="Pfam" id="PF17921">
    <property type="entry name" value="Integrase_H2C2"/>
    <property type="match status" value="1"/>
</dbReference>
<gene>
    <name evidence="2" type="ORF">HERILL_LOCUS6621</name>
</gene>